<feature type="compositionally biased region" description="Polar residues" evidence="1">
    <location>
        <begin position="18"/>
        <end position="38"/>
    </location>
</feature>
<name>A0AAN8ZZQ0_HALRR</name>
<keyword evidence="3" id="KW-1185">Reference proteome</keyword>
<comment type="caution">
    <text evidence="2">The sequence shown here is derived from an EMBL/GenBank/DDBJ whole genome shotgun (WGS) entry which is preliminary data.</text>
</comment>
<feature type="compositionally biased region" description="Polar residues" evidence="1">
    <location>
        <begin position="48"/>
        <end position="63"/>
    </location>
</feature>
<dbReference type="Proteomes" id="UP001381693">
    <property type="component" value="Unassembled WGS sequence"/>
</dbReference>
<evidence type="ECO:0000313" key="2">
    <source>
        <dbReference type="EMBL" id="KAK7058714.1"/>
    </source>
</evidence>
<evidence type="ECO:0000313" key="3">
    <source>
        <dbReference type="Proteomes" id="UP001381693"/>
    </source>
</evidence>
<sequence>IDDIDGDLDMTGALGSSLGRSPSPQEPTQEIVRYNTTRPIRRQDSDTNPRSLSRTNNNQLFYS</sequence>
<proteinExistence type="predicted"/>
<dbReference type="AlphaFoldDB" id="A0AAN8ZZQ0"/>
<accession>A0AAN8ZZQ0</accession>
<dbReference type="EMBL" id="JAXCGZ010021133">
    <property type="protein sequence ID" value="KAK7058714.1"/>
    <property type="molecule type" value="Genomic_DNA"/>
</dbReference>
<feature type="non-terminal residue" evidence="2">
    <location>
        <position position="1"/>
    </location>
</feature>
<organism evidence="2 3">
    <name type="scientific">Halocaridina rubra</name>
    <name type="common">Hawaiian red shrimp</name>
    <dbReference type="NCBI Taxonomy" id="373956"/>
    <lineage>
        <taxon>Eukaryota</taxon>
        <taxon>Metazoa</taxon>
        <taxon>Ecdysozoa</taxon>
        <taxon>Arthropoda</taxon>
        <taxon>Crustacea</taxon>
        <taxon>Multicrustacea</taxon>
        <taxon>Malacostraca</taxon>
        <taxon>Eumalacostraca</taxon>
        <taxon>Eucarida</taxon>
        <taxon>Decapoda</taxon>
        <taxon>Pleocyemata</taxon>
        <taxon>Caridea</taxon>
        <taxon>Atyoidea</taxon>
        <taxon>Atyidae</taxon>
        <taxon>Halocaridina</taxon>
    </lineage>
</organism>
<feature type="region of interest" description="Disordered" evidence="1">
    <location>
        <begin position="1"/>
        <end position="63"/>
    </location>
</feature>
<reference evidence="2 3" key="1">
    <citation type="submission" date="2023-11" db="EMBL/GenBank/DDBJ databases">
        <title>Halocaridina rubra genome assembly.</title>
        <authorList>
            <person name="Smith C."/>
        </authorList>
    </citation>
    <scope>NUCLEOTIDE SEQUENCE [LARGE SCALE GENOMIC DNA]</scope>
    <source>
        <strain evidence="2">EP-1</strain>
        <tissue evidence="2">Whole</tissue>
    </source>
</reference>
<evidence type="ECO:0000256" key="1">
    <source>
        <dbReference type="SAM" id="MobiDB-lite"/>
    </source>
</evidence>
<gene>
    <name evidence="2" type="ORF">SK128_018837</name>
</gene>
<protein>
    <submittedName>
        <fullName evidence="2">Uncharacterized protein</fullName>
    </submittedName>
</protein>